<feature type="region of interest" description="Disordered" evidence="1">
    <location>
        <begin position="14"/>
        <end position="42"/>
    </location>
</feature>
<dbReference type="EMBL" id="AP022569">
    <property type="protein sequence ID" value="BBX48285.1"/>
    <property type="molecule type" value="Genomic_DNA"/>
</dbReference>
<name>A0A7I7L1R8_9MYCO</name>
<evidence type="ECO:0000313" key="3">
    <source>
        <dbReference type="Proteomes" id="UP000465866"/>
    </source>
</evidence>
<sequence>MVLPKFQWQASAALTPAQTPDRHVPSIGSSEMEQPPRVGGGCVSKSQIGIDSRMPSAYAVPVARVAGLAVEEVVVVAAARNARSPRVAWRSIVNRLAIA</sequence>
<reference evidence="2 3" key="1">
    <citation type="journal article" date="2019" name="Emerg. Microbes Infect.">
        <title>Comprehensive subspecies identification of 175 nontuberculous mycobacteria species based on 7547 genomic profiles.</title>
        <authorList>
            <person name="Matsumoto Y."/>
            <person name="Kinjo T."/>
            <person name="Motooka D."/>
            <person name="Nabeya D."/>
            <person name="Jung N."/>
            <person name="Uechi K."/>
            <person name="Horii T."/>
            <person name="Iida T."/>
            <person name="Fujita J."/>
            <person name="Nakamura S."/>
        </authorList>
    </citation>
    <scope>NUCLEOTIDE SEQUENCE [LARGE SCALE GENOMIC DNA]</scope>
    <source>
        <strain evidence="2 3">JCM 12404</strain>
    </source>
</reference>
<proteinExistence type="predicted"/>
<protein>
    <submittedName>
        <fullName evidence="2">Uncharacterized protein</fullName>
    </submittedName>
</protein>
<dbReference type="AlphaFoldDB" id="A0A7I7L1R8"/>
<evidence type="ECO:0000256" key="1">
    <source>
        <dbReference type="SAM" id="MobiDB-lite"/>
    </source>
</evidence>
<accession>A0A7I7L1R8</accession>
<evidence type="ECO:0000313" key="2">
    <source>
        <dbReference type="EMBL" id="BBX48285.1"/>
    </source>
</evidence>
<keyword evidence="3" id="KW-1185">Reference proteome</keyword>
<dbReference type="KEGG" id="mcoo:MCOO_43000"/>
<gene>
    <name evidence="2" type="ORF">MCOO_43000</name>
</gene>
<dbReference type="Proteomes" id="UP000465866">
    <property type="component" value="Chromosome"/>
</dbReference>
<organism evidence="2 3">
    <name type="scientific">Mycobacterium cookii</name>
    <dbReference type="NCBI Taxonomy" id="1775"/>
    <lineage>
        <taxon>Bacteria</taxon>
        <taxon>Bacillati</taxon>
        <taxon>Actinomycetota</taxon>
        <taxon>Actinomycetes</taxon>
        <taxon>Mycobacteriales</taxon>
        <taxon>Mycobacteriaceae</taxon>
        <taxon>Mycobacterium</taxon>
    </lineage>
</organism>